<name>A0ACB5TZ85_AMBMO</name>
<sequence>MNRRSLVVGQMELGHLELVQMEFHHVSQQLSMVDHQMSQMEEHQLEYQLGNCLINHQMEVDQMDEGHHEEPRMELDQMELDR</sequence>
<organism evidence="1 2">
    <name type="scientific">Ambrosiozyma monospora</name>
    <name type="common">Yeast</name>
    <name type="synonym">Endomycopsis monosporus</name>
    <dbReference type="NCBI Taxonomy" id="43982"/>
    <lineage>
        <taxon>Eukaryota</taxon>
        <taxon>Fungi</taxon>
        <taxon>Dikarya</taxon>
        <taxon>Ascomycota</taxon>
        <taxon>Saccharomycotina</taxon>
        <taxon>Pichiomycetes</taxon>
        <taxon>Pichiales</taxon>
        <taxon>Pichiaceae</taxon>
        <taxon>Ambrosiozyma</taxon>
    </lineage>
</organism>
<reference evidence="1" key="1">
    <citation type="submission" date="2023-04" db="EMBL/GenBank/DDBJ databases">
        <title>Ambrosiozyma monospora NBRC 10751.</title>
        <authorList>
            <person name="Ichikawa N."/>
            <person name="Sato H."/>
            <person name="Tonouchi N."/>
        </authorList>
    </citation>
    <scope>NUCLEOTIDE SEQUENCE</scope>
    <source>
        <strain evidence="1">NBRC 10751</strain>
    </source>
</reference>
<evidence type="ECO:0000313" key="1">
    <source>
        <dbReference type="EMBL" id="GME98479.1"/>
    </source>
</evidence>
<dbReference type="Proteomes" id="UP001165064">
    <property type="component" value="Unassembled WGS sequence"/>
</dbReference>
<keyword evidence="2" id="KW-1185">Reference proteome</keyword>
<accession>A0ACB5TZ85</accession>
<comment type="caution">
    <text evidence="1">The sequence shown here is derived from an EMBL/GenBank/DDBJ whole genome shotgun (WGS) entry which is preliminary data.</text>
</comment>
<gene>
    <name evidence="1" type="ORF">Amon02_001049400</name>
</gene>
<dbReference type="EMBL" id="BSXS01010543">
    <property type="protein sequence ID" value="GME98479.1"/>
    <property type="molecule type" value="Genomic_DNA"/>
</dbReference>
<proteinExistence type="predicted"/>
<evidence type="ECO:0000313" key="2">
    <source>
        <dbReference type="Proteomes" id="UP001165064"/>
    </source>
</evidence>
<protein>
    <submittedName>
        <fullName evidence="1">Unnamed protein product</fullName>
    </submittedName>
</protein>